<dbReference type="AlphaFoldDB" id="A0AAV0DWM2"/>
<dbReference type="Proteomes" id="UP001152523">
    <property type="component" value="Unassembled WGS sequence"/>
</dbReference>
<accession>A0AAV0DWM2</accession>
<evidence type="ECO:0000313" key="2">
    <source>
        <dbReference type="EMBL" id="CAH9109333.1"/>
    </source>
</evidence>
<sequence length="324" mass="37132">MEYVKEDCSFEEIGGVYIPNANKVGWKLVTNDNDVINYVLAHENDDVIDFWIDNVADEEIPPMDQNQPHVIVRPRKCILTGSSNPPKRNVFMLKSAQQQHHEKPKEKKCITEKSKVKANDKLGVKHVGEHDSHFGEDDMSPFKARSYEQIRSENIEANNERLTTLGLSKLSVELDSCGPEKKRKRKLGSLKEGHQKTKAMVKKTKEASRPKTRSRSNVHQLLDENECVVPTSTQIIIELVKKCTRKKPLKDHNELRNGEIGSMSAYLALKKKRQTIEVRHEEDSIDMQDAVVQHDNAEMGQEGPKKITEENQREKKCRGPTRMF</sequence>
<feature type="compositionally biased region" description="Basic residues" evidence="1">
    <location>
        <begin position="315"/>
        <end position="324"/>
    </location>
</feature>
<evidence type="ECO:0000256" key="1">
    <source>
        <dbReference type="SAM" id="MobiDB-lite"/>
    </source>
</evidence>
<gene>
    <name evidence="2" type="ORF">CEPIT_LOCUS18675</name>
</gene>
<organism evidence="2 3">
    <name type="scientific">Cuscuta epithymum</name>
    <dbReference type="NCBI Taxonomy" id="186058"/>
    <lineage>
        <taxon>Eukaryota</taxon>
        <taxon>Viridiplantae</taxon>
        <taxon>Streptophyta</taxon>
        <taxon>Embryophyta</taxon>
        <taxon>Tracheophyta</taxon>
        <taxon>Spermatophyta</taxon>
        <taxon>Magnoliopsida</taxon>
        <taxon>eudicotyledons</taxon>
        <taxon>Gunneridae</taxon>
        <taxon>Pentapetalae</taxon>
        <taxon>asterids</taxon>
        <taxon>lamiids</taxon>
        <taxon>Solanales</taxon>
        <taxon>Convolvulaceae</taxon>
        <taxon>Cuscuteae</taxon>
        <taxon>Cuscuta</taxon>
        <taxon>Cuscuta subgen. Cuscuta</taxon>
    </lineage>
</organism>
<name>A0AAV0DWM2_9ASTE</name>
<feature type="compositionally biased region" description="Basic and acidic residues" evidence="1">
    <location>
        <begin position="303"/>
        <end position="314"/>
    </location>
</feature>
<feature type="region of interest" description="Disordered" evidence="1">
    <location>
        <begin position="177"/>
        <end position="217"/>
    </location>
</feature>
<protein>
    <submittedName>
        <fullName evidence="2">Uncharacterized protein</fullName>
    </submittedName>
</protein>
<keyword evidence="3" id="KW-1185">Reference proteome</keyword>
<reference evidence="2" key="1">
    <citation type="submission" date="2022-07" db="EMBL/GenBank/DDBJ databases">
        <authorList>
            <person name="Macas J."/>
            <person name="Novak P."/>
            <person name="Neumann P."/>
        </authorList>
    </citation>
    <scope>NUCLEOTIDE SEQUENCE</scope>
</reference>
<proteinExistence type="predicted"/>
<feature type="region of interest" description="Disordered" evidence="1">
    <location>
        <begin position="296"/>
        <end position="324"/>
    </location>
</feature>
<comment type="caution">
    <text evidence="2">The sequence shown here is derived from an EMBL/GenBank/DDBJ whole genome shotgun (WGS) entry which is preliminary data.</text>
</comment>
<evidence type="ECO:0000313" key="3">
    <source>
        <dbReference type="Proteomes" id="UP001152523"/>
    </source>
</evidence>
<feature type="non-terminal residue" evidence="2">
    <location>
        <position position="324"/>
    </location>
</feature>
<dbReference type="EMBL" id="CAMAPF010000150">
    <property type="protein sequence ID" value="CAH9109333.1"/>
    <property type="molecule type" value="Genomic_DNA"/>
</dbReference>